<evidence type="ECO:0000256" key="4">
    <source>
        <dbReference type="ARBA" id="ARBA00022723"/>
    </source>
</evidence>
<dbReference type="EMBL" id="LN681231">
    <property type="protein sequence ID" value="CEK26684.1"/>
    <property type="molecule type" value="Genomic_DNA"/>
</dbReference>
<reference evidence="8" key="1">
    <citation type="journal article" date="2015" name="Genome Announc.">
        <title>Complete Genome Sequence of Yersinia ruckeri Strain CSF007-82, Etiologic Agent of Red Mouth Disease in Salmonid Fish.</title>
        <authorList>
            <person name="Nelson M.C."/>
            <person name="LaPatra S.E."/>
            <person name="Welch T.J."/>
            <person name="Graf J."/>
        </authorList>
    </citation>
    <scope>NUCLEOTIDE SEQUENCE</scope>
    <source>
        <strain evidence="8">CSF007-82</strain>
    </source>
</reference>
<keyword evidence="4" id="KW-0479">Metal-binding</keyword>
<evidence type="ECO:0000313" key="8">
    <source>
        <dbReference type="EMBL" id="CEK26684.1"/>
    </source>
</evidence>
<dbReference type="eggNOG" id="COG0142">
    <property type="taxonomic scope" value="Bacteria"/>
</dbReference>
<keyword evidence="5" id="KW-0460">Magnesium</keyword>
<dbReference type="InterPro" id="IPR000092">
    <property type="entry name" value="Polyprenyl_synt"/>
</dbReference>
<dbReference type="NCBIfam" id="NF045485">
    <property type="entry name" value="FPPsyn"/>
    <property type="match status" value="1"/>
</dbReference>
<evidence type="ECO:0000256" key="3">
    <source>
        <dbReference type="ARBA" id="ARBA00022679"/>
    </source>
</evidence>
<dbReference type="EC" id="2.5.1.1" evidence="8"/>
<dbReference type="SFLD" id="SFLDS00005">
    <property type="entry name" value="Isoprenoid_Synthase_Type_I"/>
    <property type="match status" value="1"/>
</dbReference>
<comment type="cofactor">
    <cofactor evidence="1">
        <name>Mg(2+)</name>
        <dbReference type="ChEBI" id="CHEBI:18420"/>
    </cofactor>
</comment>
<dbReference type="EC" id="2.5.1.10" evidence="8 9"/>
<gene>
    <name evidence="9" type="primary">ispA</name>
    <name evidence="8" type="ORF">CSF007_4580</name>
    <name evidence="9" type="ORF">NCTC10476_01195</name>
</gene>
<dbReference type="SUPFAM" id="SSF48576">
    <property type="entry name" value="Terpenoid synthases"/>
    <property type="match status" value="1"/>
</dbReference>
<dbReference type="PANTHER" id="PTHR43281">
    <property type="entry name" value="FARNESYL DIPHOSPHATE SYNTHASE"/>
    <property type="match status" value="1"/>
</dbReference>
<dbReference type="GO" id="GO:0008654">
    <property type="term" value="P:phospholipid biosynthetic process"/>
    <property type="evidence" value="ECO:0007669"/>
    <property type="project" value="UniProtKB-ARBA"/>
</dbReference>
<sequence>MSTPNTQMNMGEPVLFNQQLAVYQQRANNALLSFIAPLPFNHSDLVQAMRYGTLLGGKRLRPYLVYATGQMFGVPLATLDAPAAAVECIHAYSLMHDDLPAMDNDDLRRGQPTCHIKFGEANAILAGDALQTLAFSILADAPMPDVTLQDRISMLSELATASGVAGMCGGQALDLAAEERQISLTELEKIHRHKTGALIRTAVRMAALTAGTAGHLAMPQLDRYANAIGLAFQVQDDILDVIGDTAKIGKRQGADQQLGKSTYPALLGLEAAQTKAWDLYQEALAALDTLAEQSYDTTSLRALASFIIERDN</sequence>
<comment type="similarity">
    <text evidence="2 7">Belongs to the FPP/GGPP synthase family.</text>
</comment>
<dbReference type="PATRIC" id="fig|29486.44.peg.2294"/>
<keyword evidence="10" id="KW-1185">Reference proteome</keyword>
<dbReference type="InterPro" id="IPR033749">
    <property type="entry name" value="Polyprenyl_synt_CS"/>
</dbReference>
<dbReference type="PANTHER" id="PTHR43281:SF1">
    <property type="entry name" value="FARNESYL DIPHOSPHATE SYNTHASE"/>
    <property type="match status" value="1"/>
</dbReference>
<protein>
    <submittedName>
        <fullName evidence="8">Dimethylallyltransferase-(2E,6E)-farnesyl diphosphate synthase</fullName>
        <ecNumber evidence="8">2.5.1.1</ecNumber>
    </submittedName>
    <submittedName>
        <fullName evidence="9">Geranyltranstransferase</fullName>
        <ecNumber evidence="8 9">2.5.1.10</ecNumber>
    </submittedName>
</protein>
<dbReference type="GO" id="GO:0016114">
    <property type="term" value="P:terpenoid biosynthetic process"/>
    <property type="evidence" value="ECO:0007669"/>
    <property type="project" value="UniProtKB-ARBA"/>
</dbReference>
<dbReference type="InterPro" id="IPR053378">
    <property type="entry name" value="Prenyl_diphosphate_synthase"/>
</dbReference>
<evidence type="ECO:0000256" key="1">
    <source>
        <dbReference type="ARBA" id="ARBA00001946"/>
    </source>
</evidence>
<evidence type="ECO:0000313" key="10">
    <source>
        <dbReference type="Proteomes" id="UP000255169"/>
    </source>
</evidence>
<dbReference type="GO" id="GO:0046872">
    <property type="term" value="F:metal ion binding"/>
    <property type="evidence" value="ECO:0007669"/>
    <property type="project" value="UniProtKB-KW"/>
</dbReference>
<name>A0A085U584_YERRU</name>
<dbReference type="Proteomes" id="UP000255169">
    <property type="component" value="Unassembled WGS sequence"/>
</dbReference>
<dbReference type="GO" id="GO:0004337">
    <property type="term" value="F:(2E,6E)-farnesyl diphosphate synthase activity"/>
    <property type="evidence" value="ECO:0007669"/>
    <property type="project" value="UniProtKB-EC"/>
</dbReference>
<dbReference type="GO" id="GO:0004161">
    <property type="term" value="F:dimethylallyltranstransferase activity"/>
    <property type="evidence" value="ECO:0007669"/>
    <property type="project" value="UniProtKB-EC"/>
</dbReference>
<dbReference type="STRING" id="29486.UGYR_14425"/>
<organism evidence="8">
    <name type="scientific">Yersinia ruckeri</name>
    <dbReference type="NCBI Taxonomy" id="29486"/>
    <lineage>
        <taxon>Bacteria</taxon>
        <taxon>Pseudomonadati</taxon>
        <taxon>Pseudomonadota</taxon>
        <taxon>Gammaproteobacteria</taxon>
        <taxon>Enterobacterales</taxon>
        <taxon>Yersiniaceae</taxon>
        <taxon>Yersinia</taxon>
    </lineage>
</organism>
<evidence type="ECO:0000313" key="9">
    <source>
        <dbReference type="EMBL" id="SUP99937.1"/>
    </source>
</evidence>
<evidence type="ECO:0000256" key="7">
    <source>
        <dbReference type="RuleBase" id="RU004466"/>
    </source>
</evidence>
<dbReference type="CDD" id="cd00685">
    <property type="entry name" value="Trans_IPPS_HT"/>
    <property type="match status" value="1"/>
</dbReference>
<evidence type="ECO:0000256" key="6">
    <source>
        <dbReference type="ARBA" id="ARBA00023229"/>
    </source>
</evidence>
<dbReference type="FunFam" id="1.10.600.10:FF:000001">
    <property type="entry name" value="Geranylgeranyl diphosphate synthase"/>
    <property type="match status" value="1"/>
</dbReference>
<dbReference type="InterPro" id="IPR008949">
    <property type="entry name" value="Isoprenoid_synthase_dom_sf"/>
</dbReference>
<dbReference type="NCBIfam" id="NF007877">
    <property type="entry name" value="PRK10581.1"/>
    <property type="match status" value="1"/>
</dbReference>
<dbReference type="PROSITE" id="PS00723">
    <property type="entry name" value="POLYPRENYL_SYNTHASE_1"/>
    <property type="match status" value="1"/>
</dbReference>
<evidence type="ECO:0000256" key="2">
    <source>
        <dbReference type="ARBA" id="ARBA00006706"/>
    </source>
</evidence>
<dbReference type="Gene3D" id="1.10.600.10">
    <property type="entry name" value="Farnesyl Diphosphate Synthase"/>
    <property type="match status" value="1"/>
</dbReference>
<evidence type="ECO:0000256" key="5">
    <source>
        <dbReference type="ARBA" id="ARBA00022842"/>
    </source>
</evidence>
<keyword evidence="6" id="KW-0414">Isoprene biosynthesis</keyword>
<accession>A0A085U584</accession>
<dbReference type="PROSITE" id="PS00444">
    <property type="entry name" value="POLYPRENYL_SYNTHASE_2"/>
    <property type="match status" value="1"/>
</dbReference>
<dbReference type="AlphaFoldDB" id="A0A085U584"/>
<proteinExistence type="inferred from homology"/>
<keyword evidence="3 7" id="KW-0808">Transferase</keyword>
<dbReference type="SFLD" id="SFLDG01017">
    <property type="entry name" value="Polyprenyl_Transferase_Like"/>
    <property type="match status" value="1"/>
</dbReference>
<dbReference type="GO" id="GO:0005737">
    <property type="term" value="C:cytoplasm"/>
    <property type="evidence" value="ECO:0007669"/>
    <property type="project" value="UniProtKB-ARBA"/>
</dbReference>
<reference evidence="9 10" key="2">
    <citation type="submission" date="2018-06" db="EMBL/GenBank/DDBJ databases">
        <authorList>
            <consortium name="Pathogen Informatics"/>
            <person name="Doyle S."/>
        </authorList>
    </citation>
    <scope>NUCLEOTIDE SEQUENCE [LARGE SCALE GENOMIC DNA]</scope>
    <source>
        <strain evidence="9 10">NCTC10476</strain>
    </source>
</reference>
<dbReference type="EMBL" id="UHJG01000001">
    <property type="protein sequence ID" value="SUP99937.1"/>
    <property type="molecule type" value="Genomic_DNA"/>
</dbReference>
<dbReference type="Pfam" id="PF00348">
    <property type="entry name" value="polyprenyl_synt"/>
    <property type="match status" value="1"/>
</dbReference>